<dbReference type="PANTHER" id="PTHR34388">
    <property type="entry name" value="DNA POLYMERASE III SUBUNIT DELTA"/>
    <property type="match status" value="1"/>
</dbReference>
<gene>
    <name evidence="13" type="primary">holA</name>
    <name evidence="13" type="ORF">D9V75_02145</name>
</gene>
<reference evidence="13 14" key="1">
    <citation type="submission" date="2018-12" db="EMBL/GenBank/DDBJ databases">
        <authorList>
            <person name="Chong R.A."/>
        </authorList>
    </citation>
    <scope>NUCLEOTIDE SEQUENCE [LARGE SCALE GENOMIC DNA]</scope>
    <source>
        <strain evidence="13 14">Mst</strain>
    </source>
</reference>
<dbReference type="InterPro" id="IPR005790">
    <property type="entry name" value="DNA_polIII_delta"/>
</dbReference>
<evidence type="ECO:0000313" key="13">
    <source>
        <dbReference type="EMBL" id="QCI24491.1"/>
    </source>
</evidence>
<dbReference type="EMBL" id="CP034861">
    <property type="protein sequence ID" value="QCI24491.1"/>
    <property type="molecule type" value="Genomic_DNA"/>
</dbReference>
<dbReference type="SUPFAM" id="SSF48019">
    <property type="entry name" value="post-AAA+ oligomerization domain-like"/>
    <property type="match status" value="1"/>
</dbReference>
<accession>A0A4D6YD23</accession>
<sequence>MNNIYPIELKNKLRQKFYNCYILLGEDSYLQYQSQDLILKFAKKKGFFKKTIIDIEKSENWIKVDHFYKKKDLFSQKKILIVNLIINSLDILSIKKIQKISSLSNLDVLLILKFNHLSFTFKKNQFKRPQLNVIIIYCFTPNNFYFNNWIKYEINKRNLKIEKSAFLLLCKHYEGNTLFIHQILNMLSMIWPDKNITEKKIQTVINKFCNFFPSQLIDSIFNHDIERALYILNSFYKQKYNCLLLLRSLQKDLLILLLMKRKKNLNTKIFLKKNNVWDKRHSFFEKAFFHINYDNLCYSMTILLKIEIQIKKNNNFSIWMQLKTLILTLS</sequence>
<proteinExistence type="inferred from homology"/>
<name>A0A4D6YD23_9GAMM</name>
<comment type="subunit">
    <text evidence="7">DNA polymerase III contains a core (composed of alpha, epsilon and theta chains) that associates with a tau subunit. This core dimerizes to form the POLIII' complex. PolIII' associates with the gamma complex (composed of gamma, delta, delta', psi and chi chains) and with the beta chain to form the complete DNA polymerase III complex.</text>
</comment>
<dbReference type="PANTHER" id="PTHR34388:SF1">
    <property type="entry name" value="DNA POLYMERASE III SUBUNIT DELTA"/>
    <property type="match status" value="1"/>
</dbReference>
<evidence type="ECO:0000256" key="9">
    <source>
        <dbReference type="ARBA" id="ARBA00049244"/>
    </source>
</evidence>
<reference evidence="13 14" key="2">
    <citation type="submission" date="2019-05" db="EMBL/GenBank/DDBJ databases">
        <title>Genome evolution of the obligate endosymbiont Buchnera aphidicola.</title>
        <authorList>
            <person name="Moran N.A."/>
        </authorList>
    </citation>
    <scope>NUCLEOTIDE SEQUENCE [LARGE SCALE GENOMIC DNA]</scope>
    <source>
        <strain evidence="13 14">Mst</strain>
    </source>
</reference>
<evidence type="ECO:0000313" key="14">
    <source>
        <dbReference type="Proteomes" id="UP000298673"/>
    </source>
</evidence>
<evidence type="ECO:0000256" key="7">
    <source>
        <dbReference type="ARBA" id="ARBA00026073"/>
    </source>
</evidence>
<dbReference type="OrthoDB" id="9770982at2"/>
<evidence type="ECO:0000256" key="1">
    <source>
        <dbReference type="ARBA" id="ARBA00012417"/>
    </source>
</evidence>
<protein>
    <recommendedName>
        <fullName evidence="2 10">DNA polymerase III subunit delta</fullName>
        <ecNumber evidence="1 10">2.7.7.7</ecNumber>
    </recommendedName>
</protein>
<dbReference type="Gene3D" id="3.40.50.300">
    <property type="entry name" value="P-loop containing nucleotide triphosphate hydrolases"/>
    <property type="match status" value="1"/>
</dbReference>
<feature type="domain" description="DNA polymerase III delta N-terminal" evidence="11">
    <location>
        <begin position="21"/>
        <end position="118"/>
    </location>
</feature>
<organism evidence="13 14">
    <name type="scientific">Buchnera aphidicola</name>
    <name type="common">Muscaphis stroyani</name>
    <dbReference type="NCBI Taxonomy" id="1241869"/>
    <lineage>
        <taxon>Bacteria</taxon>
        <taxon>Pseudomonadati</taxon>
        <taxon>Pseudomonadota</taxon>
        <taxon>Gammaproteobacteria</taxon>
        <taxon>Enterobacterales</taxon>
        <taxon>Erwiniaceae</taxon>
        <taxon>Buchnera</taxon>
    </lineage>
</organism>
<dbReference type="GO" id="GO:0009360">
    <property type="term" value="C:DNA polymerase III complex"/>
    <property type="evidence" value="ECO:0007669"/>
    <property type="project" value="UniProtKB-UniRule"/>
</dbReference>
<keyword evidence="6" id="KW-0239">DNA-directed DNA polymerase</keyword>
<dbReference type="SUPFAM" id="SSF52540">
    <property type="entry name" value="P-loop containing nucleoside triphosphate hydrolases"/>
    <property type="match status" value="1"/>
</dbReference>
<dbReference type="EC" id="2.7.7.7" evidence="1 10"/>
<feature type="domain" description="DNA polymerase III subunit delta C-terminal" evidence="12">
    <location>
        <begin position="215"/>
        <end position="329"/>
    </location>
</feature>
<dbReference type="GO" id="GO:0003677">
    <property type="term" value="F:DNA binding"/>
    <property type="evidence" value="ECO:0007669"/>
    <property type="project" value="InterPro"/>
</dbReference>
<evidence type="ECO:0000256" key="10">
    <source>
        <dbReference type="NCBIfam" id="TIGR01128"/>
    </source>
</evidence>
<evidence type="ECO:0000259" key="11">
    <source>
        <dbReference type="Pfam" id="PF06144"/>
    </source>
</evidence>
<dbReference type="Gene3D" id="1.20.272.10">
    <property type="match status" value="1"/>
</dbReference>
<dbReference type="CDD" id="cd18138">
    <property type="entry name" value="HLD_clamp_pol_III_delta"/>
    <property type="match status" value="1"/>
</dbReference>
<evidence type="ECO:0000256" key="5">
    <source>
        <dbReference type="ARBA" id="ARBA00022705"/>
    </source>
</evidence>
<dbReference type="Pfam" id="PF14840">
    <property type="entry name" value="DNA_pol3_delt_C"/>
    <property type="match status" value="1"/>
</dbReference>
<dbReference type="Proteomes" id="UP000298673">
    <property type="component" value="Chromosome"/>
</dbReference>
<keyword evidence="5" id="KW-0235">DNA replication</keyword>
<comment type="catalytic activity">
    <reaction evidence="9">
        <text>DNA(n) + a 2'-deoxyribonucleoside 5'-triphosphate = DNA(n+1) + diphosphate</text>
        <dbReference type="Rhea" id="RHEA:22508"/>
        <dbReference type="Rhea" id="RHEA-COMP:17339"/>
        <dbReference type="Rhea" id="RHEA-COMP:17340"/>
        <dbReference type="ChEBI" id="CHEBI:33019"/>
        <dbReference type="ChEBI" id="CHEBI:61560"/>
        <dbReference type="ChEBI" id="CHEBI:173112"/>
        <dbReference type="EC" id="2.7.7.7"/>
    </reaction>
</comment>
<dbReference type="NCBIfam" id="TIGR01128">
    <property type="entry name" value="holA"/>
    <property type="match status" value="1"/>
</dbReference>
<evidence type="ECO:0000259" key="12">
    <source>
        <dbReference type="Pfam" id="PF14840"/>
    </source>
</evidence>
<evidence type="ECO:0000256" key="8">
    <source>
        <dbReference type="ARBA" id="ARBA00034754"/>
    </source>
</evidence>
<dbReference type="Pfam" id="PF06144">
    <property type="entry name" value="DNA_pol3_delta"/>
    <property type="match status" value="1"/>
</dbReference>
<dbReference type="InterPro" id="IPR008921">
    <property type="entry name" value="DNA_pol3_clamp-load_cplx_C"/>
</dbReference>
<dbReference type="InterPro" id="IPR010372">
    <property type="entry name" value="DNA_pol3_delta_N"/>
</dbReference>
<evidence type="ECO:0000256" key="4">
    <source>
        <dbReference type="ARBA" id="ARBA00022695"/>
    </source>
</evidence>
<dbReference type="GO" id="GO:0003887">
    <property type="term" value="F:DNA-directed DNA polymerase activity"/>
    <property type="evidence" value="ECO:0007669"/>
    <property type="project" value="UniProtKB-UniRule"/>
</dbReference>
<keyword evidence="4 13" id="KW-0548">Nucleotidyltransferase</keyword>
<dbReference type="RefSeq" id="WP_158343781.1">
    <property type="nucleotide sequence ID" value="NZ_CP034861.1"/>
</dbReference>
<dbReference type="InterPro" id="IPR027417">
    <property type="entry name" value="P-loop_NTPase"/>
</dbReference>
<evidence type="ECO:0000256" key="6">
    <source>
        <dbReference type="ARBA" id="ARBA00022932"/>
    </source>
</evidence>
<dbReference type="GO" id="GO:0006261">
    <property type="term" value="P:DNA-templated DNA replication"/>
    <property type="evidence" value="ECO:0007669"/>
    <property type="project" value="TreeGrafter"/>
</dbReference>
<evidence type="ECO:0000256" key="3">
    <source>
        <dbReference type="ARBA" id="ARBA00022679"/>
    </source>
</evidence>
<dbReference type="Gene3D" id="1.10.8.60">
    <property type="match status" value="1"/>
</dbReference>
<dbReference type="AlphaFoldDB" id="A0A4D6YD23"/>
<dbReference type="InterPro" id="IPR032780">
    <property type="entry name" value="DNA_pol3_delt_C"/>
</dbReference>
<evidence type="ECO:0000256" key="2">
    <source>
        <dbReference type="ARBA" id="ARBA00017703"/>
    </source>
</evidence>
<keyword evidence="3 13" id="KW-0808">Transferase</keyword>
<comment type="similarity">
    <text evidence="8">Belongs to the DNA polymerase HolA subunit family.</text>
</comment>